<keyword evidence="2" id="KW-1185">Reference proteome</keyword>
<comment type="caution">
    <text evidence="1">The sequence shown here is derived from an EMBL/GenBank/DDBJ whole genome shotgun (WGS) entry which is preliminary data.</text>
</comment>
<protein>
    <submittedName>
        <fullName evidence="1">Uncharacterized protein</fullName>
    </submittedName>
</protein>
<gene>
    <name evidence="1" type="ORF">GCM10010913_04820</name>
</gene>
<proteinExistence type="predicted"/>
<sequence length="114" mass="12928">MTNLDRLKLEIQQSGFTDDELSIFLEESSLSPTEEYNPAFNNSKRYIYQTALSCLEAIANNPQLMASRKLDDMTVSDFAESLQNRIDQLDQKIRLLPSNGDSGTQGSTFMLFNH</sequence>
<organism evidence="1 2">
    <name type="scientific">Paenibacillus aceti</name>
    <dbReference type="NCBI Taxonomy" id="1820010"/>
    <lineage>
        <taxon>Bacteria</taxon>
        <taxon>Bacillati</taxon>
        <taxon>Bacillota</taxon>
        <taxon>Bacilli</taxon>
        <taxon>Bacillales</taxon>
        <taxon>Paenibacillaceae</taxon>
        <taxon>Paenibacillus</taxon>
    </lineage>
</organism>
<evidence type="ECO:0000313" key="2">
    <source>
        <dbReference type="Proteomes" id="UP000608420"/>
    </source>
</evidence>
<reference evidence="2" key="1">
    <citation type="journal article" date="2019" name="Int. J. Syst. Evol. Microbiol.">
        <title>The Global Catalogue of Microorganisms (GCM) 10K type strain sequencing project: providing services to taxonomists for standard genome sequencing and annotation.</title>
        <authorList>
            <consortium name="The Broad Institute Genomics Platform"/>
            <consortium name="The Broad Institute Genome Sequencing Center for Infectious Disease"/>
            <person name="Wu L."/>
            <person name="Ma J."/>
        </authorList>
    </citation>
    <scope>NUCLEOTIDE SEQUENCE [LARGE SCALE GENOMIC DNA]</scope>
    <source>
        <strain evidence="2">CGMCC 1.15420</strain>
    </source>
</reference>
<dbReference type="RefSeq" id="WP_120462586.1">
    <property type="nucleotide sequence ID" value="NZ_BMIW01000003.1"/>
</dbReference>
<dbReference type="EMBL" id="BMIW01000003">
    <property type="protein sequence ID" value="GGF86389.1"/>
    <property type="molecule type" value="Genomic_DNA"/>
</dbReference>
<name>A0ABQ1VQS1_9BACL</name>
<accession>A0ABQ1VQS1</accession>
<evidence type="ECO:0000313" key="1">
    <source>
        <dbReference type="EMBL" id="GGF86389.1"/>
    </source>
</evidence>
<dbReference type="Proteomes" id="UP000608420">
    <property type="component" value="Unassembled WGS sequence"/>
</dbReference>